<dbReference type="AlphaFoldDB" id="U2RE76"/>
<reference evidence="6" key="1">
    <citation type="submission" date="2013-08" db="EMBL/GenBank/DDBJ databases">
        <authorList>
            <person name="Durkin A.S."/>
            <person name="Haft D.R."/>
            <person name="McCorrison J."/>
            <person name="Torralba M."/>
            <person name="Gillis M."/>
            <person name="Haft D.H."/>
            <person name="Methe B."/>
            <person name="Sutton G."/>
            <person name="Nelson K.E."/>
        </authorList>
    </citation>
    <scope>NUCLEOTIDE SEQUENCE [LARGE SCALE GENOMIC DNA]</scope>
    <source>
        <strain evidence="6">F0233</strain>
    </source>
</reference>
<dbReference type="PANTHER" id="PTHR43248:SF29">
    <property type="entry name" value="TRIPEPTIDYL AMINOPEPTIDASE"/>
    <property type="match status" value="1"/>
</dbReference>
<accession>U2RE76</accession>
<evidence type="ECO:0000256" key="2">
    <source>
        <dbReference type="ARBA" id="ARBA00022729"/>
    </source>
</evidence>
<gene>
    <name evidence="6" type="ORF">HMPREF0682_1647</name>
</gene>
<evidence type="ECO:0000256" key="4">
    <source>
        <dbReference type="SAM" id="MobiDB-lite"/>
    </source>
</evidence>
<evidence type="ECO:0000256" key="1">
    <source>
        <dbReference type="ARBA" id="ARBA00010088"/>
    </source>
</evidence>
<dbReference type="OrthoDB" id="3930934at2"/>
<comment type="similarity">
    <text evidence="1">Belongs to the peptidase S33 family.</text>
</comment>
<dbReference type="SUPFAM" id="SSF53474">
    <property type="entry name" value="alpha/beta-Hydrolases"/>
    <property type="match status" value="1"/>
</dbReference>
<evidence type="ECO:0000313" key="6">
    <source>
        <dbReference type="EMBL" id="ERK49032.1"/>
    </source>
</evidence>
<protein>
    <submittedName>
        <fullName evidence="6">TAP-like protein</fullName>
    </submittedName>
</protein>
<keyword evidence="7" id="KW-1185">Reference proteome</keyword>
<dbReference type="InterPro" id="IPR000073">
    <property type="entry name" value="AB_hydrolase_1"/>
</dbReference>
<evidence type="ECO:0000259" key="5">
    <source>
        <dbReference type="Pfam" id="PF00561"/>
    </source>
</evidence>
<dbReference type="GO" id="GO:0016787">
    <property type="term" value="F:hydrolase activity"/>
    <property type="evidence" value="ECO:0007669"/>
    <property type="project" value="UniProtKB-KW"/>
</dbReference>
<dbReference type="EMBL" id="ACVN02000333">
    <property type="protein sequence ID" value="ERK49032.1"/>
    <property type="molecule type" value="Genomic_DNA"/>
</dbReference>
<dbReference type="Pfam" id="PF00561">
    <property type="entry name" value="Abhydrolase_1"/>
    <property type="match status" value="1"/>
</dbReference>
<feature type="domain" description="AB hydrolase-1" evidence="5">
    <location>
        <begin position="111"/>
        <end position="513"/>
    </location>
</feature>
<dbReference type="Gene3D" id="3.40.50.1820">
    <property type="entry name" value="alpha/beta hydrolase"/>
    <property type="match status" value="1"/>
</dbReference>
<evidence type="ECO:0000313" key="7">
    <source>
        <dbReference type="Proteomes" id="UP000017052"/>
    </source>
</evidence>
<feature type="region of interest" description="Disordered" evidence="4">
    <location>
        <begin position="372"/>
        <end position="400"/>
    </location>
</feature>
<comment type="caution">
    <text evidence="6">The sequence shown here is derived from an EMBL/GenBank/DDBJ whole genome shotgun (WGS) entry which is preliminary data.</text>
</comment>
<evidence type="ECO:0000256" key="3">
    <source>
        <dbReference type="ARBA" id="ARBA00022801"/>
    </source>
</evidence>
<feature type="region of interest" description="Disordered" evidence="4">
    <location>
        <begin position="44"/>
        <end position="67"/>
    </location>
</feature>
<organism evidence="6 7">
    <name type="scientific">Propionibacterium acidifaciens F0233</name>
    <dbReference type="NCBI Taxonomy" id="553198"/>
    <lineage>
        <taxon>Bacteria</taxon>
        <taxon>Bacillati</taxon>
        <taxon>Actinomycetota</taxon>
        <taxon>Actinomycetes</taxon>
        <taxon>Propionibacteriales</taxon>
        <taxon>Propionibacteriaceae</taxon>
        <taxon>Propionibacterium</taxon>
    </lineage>
</organism>
<keyword evidence="2" id="KW-0732">Signal</keyword>
<dbReference type="InterPro" id="IPR051601">
    <property type="entry name" value="Serine_prot/Carboxylest_S33"/>
</dbReference>
<dbReference type="Proteomes" id="UP000017052">
    <property type="component" value="Unassembled WGS sequence"/>
</dbReference>
<dbReference type="InterPro" id="IPR029058">
    <property type="entry name" value="AB_hydrolase_fold"/>
</dbReference>
<sequence>MTGVLTGWRARGQGLVHMTRCITCLSVMTAMVVLSSFPVPASADAGGADATPRGAAPSPFDWGPCSSDRGDQSVECAVVTVPLNHSDPSVGSTAVRVGRIPATGGNARGTIFYNPGGPGLSPVEGLASFAAKLSPQVRGDHDIIGVDPRGVGGSEGIPCGAMTTEPPSTSYSVLPANAEQLAEQFDALDPWLRGTCDSDSPLLKHAGSVDAARDIEQVRCLLGVDRIDYYGISYGAVIGAVYSRLFPAHLRTLTLDSPDDPNAWFGAGQPDPLWARLGTAEYSGKTLEDLFSACESAGSRCQWAPMIRSDYERVTRALRTERLTVPGTGSFDASAFQSTVVSALYRFNQNGRDDYETLLGLIHALAQVADGTAPDGEPASGDSVIGPQTRAGSGAPSQDTTVSRMLTVDAVMCADAHEPPQREAWFMSAAAAEADSPGFGYYWISQDSICNGWPATGNLEDSVGIPDYGTIDVPFLVLSNAHDPVVGEWGADRVKGLGPRGAAVVVADGWGHGVLRGSSCAAAQFSEYVASGAPPRPSAGCGSDAPLFAG</sequence>
<dbReference type="PANTHER" id="PTHR43248">
    <property type="entry name" value="2-SUCCINYL-6-HYDROXY-2,4-CYCLOHEXADIENE-1-CARBOXYLATE SYNTHASE"/>
    <property type="match status" value="1"/>
</dbReference>
<keyword evidence="3" id="KW-0378">Hydrolase</keyword>
<proteinExistence type="inferred from homology"/>
<name>U2RE76_9ACTN</name>